<evidence type="ECO:0000256" key="5">
    <source>
        <dbReference type="SAM" id="Phobius"/>
    </source>
</evidence>
<evidence type="ECO:0000256" key="2">
    <source>
        <dbReference type="ARBA" id="ARBA00022692"/>
    </source>
</evidence>
<feature type="transmembrane region" description="Helical" evidence="5">
    <location>
        <begin position="7"/>
        <end position="29"/>
    </location>
</feature>
<accession>A0ABW4K698</accession>
<evidence type="ECO:0000256" key="1">
    <source>
        <dbReference type="ARBA" id="ARBA00022475"/>
    </source>
</evidence>
<evidence type="ECO:0000313" key="6">
    <source>
        <dbReference type="EMBL" id="MFD1703635.1"/>
    </source>
</evidence>
<protein>
    <submittedName>
        <fullName evidence="6">DUF1656 domain-containing protein</fullName>
    </submittedName>
</protein>
<dbReference type="InterPro" id="IPR012451">
    <property type="entry name" value="DUF1656"/>
</dbReference>
<keyword evidence="2 5" id="KW-0812">Transmembrane</keyword>
<dbReference type="Pfam" id="PF07869">
    <property type="entry name" value="DUF1656"/>
    <property type="match status" value="1"/>
</dbReference>
<keyword evidence="3 5" id="KW-1133">Transmembrane helix</keyword>
<feature type="transmembrane region" description="Helical" evidence="5">
    <location>
        <begin position="41"/>
        <end position="64"/>
    </location>
</feature>
<evidence type="ECO:0000256" key="3">
    <source>
        <dbReference type="ARBA" id="ARBA00022989"/>
    </source>
</evidence>
<organism evidence="6 7">
    <name type="scientific">Methylopila henanensis</name>
    <dbReference type="NCBI Taxonomy" id="873516"/>
    <lineage>
        <taxon>Bacteria</taxon>
        <taxon>Pseudomonadati</taxon>
        <taxon>Pseudomonadota</taxon>
        <taxon>Alphaproteobacteria</taxon>
        <taxon>Hyphomicrobiales</taxon>
        <taxon>Methylopilaceae</taxon>
        <taxon>Methylopila</taxon>
    </lineage>
</organism>
<keyword evidence="4 5" id="KW-0472">Membrane</keyword>
<evidence type="ECO:0000313" key="7">
    <source>
        <dbReference type="Proteomes" id="UP001597308"/>
    </source>
</evidence>
<keyword evidence="1" id="KW-1003">Cell membrane</keyword>
<dbReference type="RefSeq" id="WP_378799732.1">
    <property type="nucleotide sequence ID" value="NZ_JBHUER010000008.1"/>
</dbReference>
<dbReference type="Proteomes" id="UP001597308">
    <property type="component" value="Unassembled WGS sequence"/>
</dbReference>
<comment type="caution">
    <text evidence="6">The sequence shown here is derived from an EMBL/GenBank/DDBJ whole genome shotgun (WGS) entry which is preliminary data.</text>
</comment>
<reference evidence="7" key="1">
    <citation type="journal article" date="2019" name="Int. J. Syst. Evol. Microbiol.">
        <title>The Global Catalogue of Microorganisms (GCM) 10K type strain sequencing project: providing services to taxonomists for standard genome sequencing and annotation.</title>
        <authorList>
            <consortium name="The Broad Institute Genomics Platform"/>
            <consortium name="The Broad Institute Genome Sequencing Center for Infectious Disease"/>
            <person name="Wu L."/>
            <person name="Ma J."/>
        </authorList>
    </citation>
    <scope>NUCLEOTIDE SEQUENCE [LARGE SCALE GENOMIC DNA]</scope>
    <source>
        <strain evidence="7">KCTC 23707</strain>
    </source>
</reference>
<keyword evidence="7" id="KW-1185">Reference proteome</keyword>
<sequence length="65" mass="7188">MIKEIDLFGVFLPPLLLYLAVAAVAWRLLRAALERLGVHRFVWHPALFNASVFVALLAATVAALM</sequence>
<gene>
    <name evidence="6" type="ORF">ACFSCV_11550</name>
</gene>
<proteinExistence type="predicted"/>
<name>A0ABW4K698_9HYPH</name>
<evidence type="ECO:0000256" key="4">
    <source>
        <dbReference type="ARBA" id="ARBA00023136"/>
    </source>
</evidence>
<dbReference type="EMBL" id="JBHUER010000008">
    <property type="protein sequence ID" value="MFD1703635.1"/>
    <property type="molecule type" value="Genomic_DNA"/>
</dbReference>